<accession>M0AL94</accession>
<dbReference type="Gene3D" id="3.90.950.20">
    <property type="entry name" value="CinA-like"/>
    <property type="match status" value="1"/>
</dbReference>
<keyword evidence="3" id="KW-1185">Reference proteome</keyword>
<dbReference type="EMBL" id="AOIN01000061">
    <property type="protein sequence ID" value="ELY98697.1"/>
    <property type="molecule type" value="Genomic_DNA"/>
</dbReference>
<dbReference type="NCBIfam" id="TIGR00199">
    <property type="entry name" value="PncC_domain"/>
    <property type="match status" value="1"/>
</dbReference>
<proteinExistence type="predicted"/>
<dbReference type="InterPro" id="IPR036653">
    <property type="entry name" value="CinA-like_C"/>
</dbReference>
<dbReference type="Proteomes" id="UP000011693">
    <property type="component" value="Unassembled WGS sequence"/>
</dbReference>
<organism evidence="2 3">
    <name type="scientific">Natrialba chahannaoensis JCM 10990</name>
    <dbReference type="NCBI Taxonomy" id="1227492"/>
    <lineage>
        <taxon>Archaea</taxon>
        <taxon>Methanobacteriati</taxon>
        <taxon>Methanobacteriota</taxon>
        <taxon>Stenosarchaea group</taxon>
        <taxon>Halobacteria</taxon>
        <taxon>Halobacteriales</taxon>
        <taxon>Natrialbaceae</taxon>
        <taxon>Natrialba</taxon>
    </lineage>
</organism>
<evidence type="ECO:0000313" key="2">
    <source>
        <dbReference type="EMBL" id="ELY98697.1"/>
    </source>
</evidence>
<gene>
    <name evidence="2" type="ORF">C482_11485</name>
</gene>
<reference evidence="2 3" key="1">
    <citation type="journal article" date="2014" name="PLoS Genet.">
        <title>Phylogenetically driven sequencing of extremely halophilic archaea reveals strategies for static and dynamic osmo-response.</title>
        <authorList>
            <person name="Becker E.A."/>
            <person name="Seitzer P.M."/>
            <person name="Tritt A."/>
            <person name="Larsen D."/>
            <person name="Krusor M."/>
            <person name="Yao A.I."/>
            <person name="Wu D."/>
            <person name="Madern D."/>
            <person name="Eisen J.A."/>
            <person name="Darling A.E."/>
            <person name="Facciotti M.T."/>
        </authorList>
    </citation>
    <scope>NUCLEOTIDE SEQUENCE [LARGE SCALE GENOMIC DNA]</scope>
    <source>
        <strain evidence="2 3">JCM 10990</strain>
    </source>
</reference>
<name>M0AL94_9EURY</name>
<evidence type="ECO:0000259" key="1">
    <source>
        <dbReference type="Pfam" id="PF02464"/>
    </source>
</evidence>
<dbReference type="PATRIC" id="fig|1227492.4.peg.2265"/>
<dbReference type="SUPFAM" id="SSF142433">
    <property type="entry name" value="CinA-like"/>
    <property type="match status" value="1"/>
</dbReference>
<sequence length="224" mass="23862">MFFPFGLFGPFGLFVLPVLTREATATPTVEDRALTSLAFLVPTMNDDIDRTLPMDVADALRETEETLAVAESCTGGLIGAAITAVPGASDYFDSGLTTYAYDAKRRHLGVSREALDEHGAVSEPVAREMARGVRDVTDVTWGIATTGVAGPTGGTEDEPVGTVYIAISYAGPWGSDSSYATVSRYEFDGDRADVRAKTVDQALLDLLSAVEHQYPEAVDPESTE</sequence>
<feature type="domain" description="CinA C-terminal" evidence="1">
    <location>
        <begin position="52"/>
        <end position="208"/>
    </location>
</feature>
<dbReference type="AlphaFoldDB" id="M0AL94"/>
<dbReference type="InterPro" id="IPR008136">
    <property type="entry name" value="CinA_C"/>
</dbReference>
<dbReference type="Pfam" id="PF02464">
    <property type="entry name" value="CinA"/>
    <property type="match status" value="1"/>
</dbReference>
<comment type="caution">
    <text evidence="2">The sequence shown here is derived from an EMBL/GenBank/DDBJ whole genome shotgun (WGS) entry which is preliminary data.</text>
</comment>
<protein>
    <submittedName>
        <fullName evidence="2">Damage inducible protein CinA</fullName>
    </submittedName>
</protein>
<evidence type="ECO:0000313" key="3">
    <source>
        <dbReference type="Proteomes" id="UP000011693"/>
    </source>
</evidence>
<dbReference type="STRING" id="1227492.C482_11485"/>